<dbReference type="AlphaFoldDB" id="A0A811R2W3"/>
<sequence>MLNVLLNQPVRDFSRKEVDPAQSISEIVRDQEAIEVSAPIPVHNREEINSEVTWERMQKVQSEYVSFSEAASSELLEQAKKLVMENRRLKDRQIMLEQQVKDLEDSKRVLMKKAEQETIKIKEENIKLKDENKDLKDARRLLTERMSEAEQEAFKIVEENIKLKDENKGQKQKIEELSKQNESTLGALVQKCAEVNRHKEEAAQLIKEKEERVSRVNDLLKLVSSTLGQEKDSAS</sequence>
<evidence type="ECO:0000313" key="3">
    <source>
        <dbReference type="Proteomes" id="UP000604825"/>
    </source>
</evidence>
<proteinExistence type="predicted"/>
<keyword evidence="3" id="KW-1185">Reference proteome</keyword>
<reference evidence="2" key="1">
    <citation type="submission" date="2020-10" db="EMBL/GenBank/DDBJ databases">
        <authorList>
            <person name="Han B."/>
            <person name="Lu T."/>
            <person name="Zhao Q."/>
            <person name="Huang X."/>
            <person name="Zhao Y."/>
        </authorList>
    </citation>
    <scope>NUCLEOTIDE SEQUENCE</scope>
</reference>
<comment type="caution">
    <text evidence="2">The sequence shown here is derived from an EMBL/GenBank/DDBJ whole genome shotgun (WGS) entry which is preliminary data.</text>
</comment>
<keyword evidence="1" id="KW-0175">Coiled coil</keyword>
<protein>
    <submittedName>
        <fullName evidence="2">Uncharacterized protein</fullName>
    </submittedName>
</protein>
<organism evidence="2 3">
    <name type="scientific">Miscanthus lutarioriparius</name>
    <dbReference type="NCBI Taxonomy" id="422564"/>
    <lineage>
        <taxon>Eukaryota</taxon>
        <taxon>Viridiplantae</taxon>
        <taxon>Streptophyta</taxon>
        <taxon>Embryophyta</taxon>
        <taxon>Tracheophyta</taxon>
        <taxon>Spermatophyta</taxon>
        <taxon>Magnoliopsida</taxon>
        <taxon>Liliopsida</taxon>
        <taxon>Poales</taxon>
        <taxon>Poaceae</taxon>
        <taxon>PACMAD clade</taxon>
        <taxon>Panicoideae</taxon>
        <taxon>Andropogonodae</taxon>
        <taxon>Andropogoneae</taxon>
        <taxon>Saccharinae</taxon>
        <taxon>Miscanthus</taxon>
    </lineage>
</organism>
<dbReference type="Proteomes" id="UP000604825">
    <property type="component" value="Unassembled WGS sequence"/>
</dbReference>
<evidence type="ECO:0000256" key="1">
    <source>
        <dbReference type="SAM" id="Coils"/>
    </source>
</evidence>
<evidence type="ECO:0000313" key="2">
    <source>
        <dbReference type="EMBL" id="CAD6264142.1"/>
    </source>
</evidence>
<feature type="coiled-coil region" evidence="1">
    <location>
        <begin position="72"/>
        <end position="219"/>
    </location>
</feature>
<accession>A0A811R2W3</accession>
<gene>
    <name evidence="2" type="ORF">NCGR_LOCUS47447</name>
</gene>
<name>A0A811R2W3_9POAL</name>
<dbReference type="EMBL" id="CAJGYO010000012">
    <property type="protein sequence ID" value="CAD6264142.1"/>
    <property type="molecule type" value="Genomic_DNA"/>
</dbReference>